<comment type="function">
    <text evidence="2">Could be required for the formation of a functional nitrogenase Fe protein. Probably accepts electrons from FixA/FixB and reduces a quinone.</text>
</comment>
<dbReference type="Gene3D" id="3.50.50.60">
    <property type="entry name" value="FAD/NAD(P)-binding domain"/>
    <property type="match status" value="1"/>
</dbReference>
<dbReference type="SUPFAM" id="SSF51905">
    <property type="entry name" value="FAD/NAD(P)-binding domain"/>
    <property type="match status" value="1"/>
</dbReference>
<sequence>MSKVVFDAIVVGAGPAGNSAAYTMANAGLNVLQIERGEYSGSKNVQGAILYSDALEQMIPDFREEAPLERHIVEQRIWMMDDRGHTGMHHRSDDYNEDLPNRYTIIRAQFDKWFNRQVRDAGATVLYETTATSLLRDPGGQVIGVQTDREGEGFYANVVVLAEGVNGLVGQRSGLRSELRPEDVALAVKEMHFLPQETIESRFNITGDEGVVIEAMGTITDGMIGTAFLYTNRESISIGIGCLVSELSRIGKDSPYQLLDRFKAHPSIRGLLEGSEMKEYAAHLIPEGGYRAIPDLVGDGWICVGDAGHFVNAVHREGSNLAMTTGRFAAETIIMLNKRGQACTKKALGAYRQRLDDSFVMKDMKKYKDVPRMLEKQGSTIMDTYPRLMNGAAQTWFRVDGRDKKTKENEIVKSAWRVRGLGLLGDAVKLARAWR</sequence>
<reference evidence="10 11" key="1">
    <citation type="submission" date="2020-08" db="EMBL/GenBank/DDBJ databases">
        <title>Genomic Encyclopedia of Type Strains, Phase IV (KMG-IV): sequencing the most valuable type-strain genomes for metagenomic binning, comparative biology and taxonomic classification.</title>
        <authorList>
            <person name="Goeker M."/>
        </authorList>
    </citation>
    <scope>NUCLEOTIDE SEQUENCE [LARGE SCALE GENOMIC DNA]</scope>
    <source>
        <strain evidence="10 11">DSM 4491</strain>
    </source>
</reference>
<dbReference type="Proteomes" id="UP000578000">
    <property type="component" value="Unassembled WGS sequence"/>
</dbReference>
<dbReference type="GO" id="GO:0071949">
    <property type="term" value="F:FAD binding"/>
    <property type="evidence" value="ECO:0007669"/>
    <property type="project" value="UniProtKB-UniRule"/>
</dbReference>
<keyword evidence="11" id="KW-1185">Reference proteome</keyword>
<evidence type="ECO:0000256" key="5">
    <source>
        <dbReference type="ARBA" id="ARBA00022630"/>
    </source>
</evidence>
<evidence type="ECO:0000313" key="11">
    <source>
        <dbReference type="Proteomes" id="UP000578000"/>
    </source>
</evidence>
<evidence type="ECO:0000256" key="7">
    <source>
        <dbReference type="ARBA" id="ARBA00023002"/>
    </source>
</evidence>
<evidence type="ECO:0000256" key="2">
    <source>
        <dbReference type="ARBA" id="ARBA00003676"/>
    </source>
</evidence>
<evidence type="ECO:0000256" key="1">
    <source>
        <dbReference type="ARBA" id="ARBA00001974"/>
    </source>
</evidence>
<feature type="domain" description="FixC-like C-terminal" evidence="9">
    <location>
        <begin position="371"/>
        <end position="435"/>
    </location>
</feature>
<evidence type="ECO:0000256" key="4">
    <source>
        <dbReference type="ARBA" id="ARBA00019877"/>
    </source>
</evidence>
<accession>A0A841QDQ9</accession>
<dbReference type="InterPro" id="IPR059103">
    <property type="entry name" value="FixC-like_C"/>
</dbReference>
<dbReference type="Pfam" id="PF12831">
    <property type="entry name" value="FAD_oxidored"/>
    <property type="match status" value="1"/>
</dbReference>
<dbReference type="PANTHER" id="PTHR43624">
    <property type="entry name" value="ELECTRON TRANSFER FLAVOPROTEIN-QUINONE OXIDOREDUCTASE YDIS-RELATED"/>
    <property type="match status" value="1"/>
</dbReference>
<evidence type="ECO:0000313" key="10">
    <source>
        <dbReference type="EMBL" id="MBB6456681.1"/>
    </source>
</evidence>
<gene>
    <name evidence="10" type="ORF">HNR55_001262</name>
</gene>
<proteinExistence type="inferred from homology"/>
<organism evidence="10 11">
    <name type="scientific">Acetobacter lovaniensis</name>
    <dbReference type="NCBI Taxonomy" id="104100"/>
    <lineage>
        <taxon>Bacteria</taxon>
        <taxon>Pseudomonadati</taxon>
        <taxon>Pseudomonadota</taxon>
        <taxon>Alphaproteobacteria</taxon>
        <taxon>Acetobacterales</taxon>
        <taxon>Acetobacteraceae</taxon>
        <taxon>Acetobacter</taxon>
    </lineage>
</organism>
<dbReference type="PANTHER" id="PTHR43624:SF2">
    <property type="entry name" value="ELECTRON TRANSFER FLAVOPROTEIN-QUINONE OXIDOREDUCTASE YDIS-RELATED"/>
    <property type="match status" value="1"/>
</dbReference>
<protein>
    <recommendedName>
        <fullName evidence="4 8">Protein FixC</fullName>
    </recommendedName>
</protein>
<keyword evidence="5 8" id="KW-0285">Flavoprotein</keyword>
<comment type="function">
    <text evidence="8">Part of an electron transfer system.</text>
</comment>
<keyword evidence="6 8" id="KW-0274">FAD</keyword>
<dbReference type="SUPFAM" id="SSF54373">
    <property type="entry name" value="FAD-linked reductases, C-terminal domain"/>
    <property type="match status" value="1"/>
</dbReference>
<evidence type="ECO:0000256" key="8">
    <source>
        <dbReference type="RuleBase" id="RU366069"/>
    </source>
</evidence>
<dbReference type="Pfam" id="PF26311">
    <property type="entry name" value="ETF-QO_FixC_C"/>
    <property type="match status" value="1"/>
</dbReference>
<dbReference type="RefSeq" id="WP_166114167.1">
    <property type="nucleotide sequence ID" value="NZ_BAABDB010000004.1"/>
</dbReference>
<comment type="similarity">
    <text evidence="3 8">Belongs to the ETF-QO/FixC family.</text>
</comment>
<dbReference type="InterPro" id="IPR039651">
    <property type="entry name" value="FixC-like"/>
</dbReference>
<dbReference type="AlphaFoldDB" id="A0A841QDQ9"/>
<dbReference type="InterPro" id="IPR036188">
    <property type="entry name" value="FAD/NAD-bd_sf"/>
</dbReference>
<dbReference type="GO" id="GO:0016491">
    <property type="term" value="F:oxidoreductase activity"/>
    <property type="evidence" value="ECO:0007669"/>
    <property type="project" value="UniProtKB-UniRule"/>
</dbReference>
<dbReference type="EMBL" id="JACHIE010000004">
    <property type="protein sequence ID" value="MBB6456681.1"/>
    <property type="molecule type" value="Genomic_DNA"/>
</dbReference>
<evidence type="ECO:0000256" key="6">
    <source>
        <dbReference type="ARBA" id="ARBA00022827"/>
    </source>
</evidence>
<comment type="caution">
    <text evidence="10">The sequence shown here is derived from an EMBL/GenBank/DDBJ whole genome shotgun (WGS) entry which is preliminary data.</text>
</comment>
<evidence type="ECO:0000259" key="9">
    <source>
        <dbReference type="Pfam" id="PF26311"/>
    </source>
</evidence>
<comment type="cofactor">
    <cofactor evidence="1 8">
        <name>FAD</name>
        <dbReference type="ChEBI" id="CHEBI:57692"/>
    </cofactor>
</comment>
<dbReference type="PRINTS" id="PR00420">
    <property type="entry name" value="RNGMNOXGNASE"/>
</dbReference>
<name>A0A841QDQ9_9PROT</name>
<keyword evidence="7 8" id="KW-0560">Oxidoreductase</keyword>
<evidence type="ECO:0000256" key="3">
    <source>
        <dbReference type="ARBA" id="ARBA00006796"/>
    </source>
</evidence>